<name>A0A124IF99_9ACTN</name>
<feature type="domain" description="DUF6602" evidence="1">
    <location>
        <begin position="22"/>
        <end position="126"/>
    </location>
</feature>
<proteinExistence type="predicted"/>
<dbReference type="STRING" id="909626.AQJ91_12805"/>
<dbReference type="EMBL" id="LMXB01000031">
    <property type="protein sequence ID" value="KUO20780.1"/>
    <property type="molecule type" value="Genomic_DNA"/>
</dbReference>
<dbReference type="RefSeq" id="WP_067019913.1">
    <property type="nucleotide sequence ID" value="NZ_KQ949080.1"/>
</dbReference>
<dbReference type="Pfam" id="PF20247">
    <property type="entry name" value="DUF6602"/>
    <property type="match status" value="1"/>
</dbReference>
<dbReference type="CDD" id="cd21173">
    <property type="entry name" value="NucC-like"/>
    <property type="match status" value="1"/>
</dbReference>
<dbReference type="OrthoDB" id="4070386at2"/>
<protein>
    <recommendedName>
        <fullName evidence="1">DUF6602 domain-containing protein</fullName>
    </recommendedName>
</protein>
<dbReference type="InterPro" id="IPR046537">
    <property type="entry name" value="DUF6602"/>
</dbReference>
<dbReference type="Proteomes" id="UP000053260">
    <property type="component" value="Unassembled WGS sequence"/>
</dbReference>
<gene>
    <name evidence="2" type="ORF">AQJ91_12805</name>
</gene>
<keyword evidence="3" id="KW-1185">Reference proteome</keyword>
<evidence type="ECO:0000313" key="3">
    <source>
        <dbReference type="Proteomes" id="UP000053260"/>
    </source>
</evidence>
<organism evidence="2 3">
    <name type="scientific">Streptomyces dysideae</name>
    <dbReference type="NCBI Taxonomy" id="909626"/>
    <lineage>
        <taxon>Bacteria</taxon>
        <taxon>Bacillati</taxon>
        <taxon>Actinomycetota</taxon>
        <taxon>Actinomycetes</taxon>
        <taxon>Kitasatosporales</taxon>
        <taxon>Streptomycetaceae</taxon>
        <taxon>Streptomyces</taxon>
    </lineage>
</organism>
<reference evidence="2 3" key="1">
    <citation type="submission" date="2015-10" db="EMBL/GenBank/DDBJ databases">
        <title>Draft genome sequence of Streptomyces sp. RV15, isolated from a marine sponge.</title>
        <authorList>
            <person name="Ruckert C."/>
            <person name="Abdelmohsen U.R."/>
            <person name="Winkler A."/>
            <person name="Hentschel U."/>
            <person name="Kalinowski J."/>
            <person name="Kampfer P."/>
            <person name="Glaeser S."/>
        </authorList>
    </citation>
    <scope>NUCLEOTIDE SEQUENCE [LARGE SCALE GENOMIC DNA]</scope>
    <source>
        <strain evidence="2 3">RV15</strain>
    </source>
</reference>
<dbReference type="AlphaFoldDB" id="A0A124IF99"/>
<evidence type="ECO:0000259" key="1">
    <source>
        <dbReference type="Pfam" id="PF20247"/>
    </source>
</evidence>
<accession>A0A124IF99</accession>
<evidence type="ECO:0000313" key="2">
    <source>
        <dbReference type="EMBL" id="KUO20780.1"/>
    </source>
</evidence>
<sequence length="274" mass="30849">MDDNHLAGVLHSVAMRMRADFRQSQLFQHRGEAGTNRELLVRDFLASQLPGHVEAVHSAEIITASGEVSPQCDIVITDRSTPPLTDLQGYRIVPNECVYGVVEVKTTLDREKLLDACEKVRKAKELAKTAYYPTPGFQRTRTAYGRTYPYTPTVGMIFAFDSIDLATLGEHFIGWCQEHEPEHRPDSIWVLGKGYYVWTDPATGFVNPTPEPGSGMIAMEPWHDEDVLLPLVLHLNQHFATAWMPPLRLFDYAGQHPLGVSKHIWTELPTPTTE</sequence>
<comment type="caution">
    <text evidence="2">The sequence shown here is derived from an EMBL/GenBank/DDBJ whole genome shotgun (WGS) entry which is preliminary data.</text>
</comment>